<comment type="subcellular location">
    <subcellularLocation>
        <location evidence="1">Cell membrane</location>
        <topology evidence="1">Multi-pass membrane protein</topology>
    </subcellularLocation>
</comment>
<dbReference type="CDD" id="cd07731">
    <property type="entry name" value="ComA-like_MBL-fold"/>
    <property type="match status" value="1"/>
</dbReference>
<dbReference type="Gene3D" id="3.60.15.10">
    <property type="entry name" value="Ribonuclease Z/Hydroxyacylglutathione hydrolase-like"/>
    <property type="match status" value="1"/>
</dbReference>
<feature type="transmembrane region" description="Helical" evidence="6">
    <location>
        <begin position="417"/>
        <end position="439"/>
    </location>
</feature>
<dbReference type="AlphaFoldDB" id="D5H4I1"/>
<gene>
    <name evidence="8" type="primary">ComEC</name>
    <name evidence="8" type="ordered locus">SRM_00015</name>
</gene>
<evidence type="ECO:0000256" key="4">
    <source>
        <dbReference type="ARBA" id="ARBA00022989"/>
    </source>
</evidence>
<dbReference type="GO" id="GO:0005886">
    <property type="term" value="C:plasma membrane"/>
    <property type="evidence" value="ECO:0007669"/>
    <property type="project" value="UniProtKB-SubCell"/>
</dbReference>
<evidence type="ECO:0000256" key="5">
    <source>
        <dbReference type="ARBA" id="ARBA00023136"/>
    </source>
</evidence>
<evidence type="ECO:0000256" key="6">
    <source>
        <dbReference type="SAM" id="Phobius"/>
    </source>
</evidence>
<dbReference type="Pfam" id="PF13567">
    <property type="entry name" value="DUF4131"/>
    <property type="match status" value="1"/>
</dbReference>
<feature type="domain" description="Metallo-beta-lactamase" evidence="7">
    <location>
        <begin position="578"/>
        <end position="783"/>
    </location>
</feature>
<dbReference type="InterPro" id="IPR035681">
    <property type="entry name" value="ComA-like_MBL"/>
</dbReference>
<evidence type="ECO:0000259" key="7">
    <source>
        <dbReference type="SMART" id="SM00849"/>
    </source>
</evidence>
<evidence type="ECO:0000313" key="8">
    <source>
        <dbReference type="EMBL" id="CBH22936.1"/>
    </source>
</evidence>
<dbReference type="InterPro" id="IPR001279">
    <property type="entry name" value="Metallo-B-lactamas"/>
</dbReference>
<dbReference type="Pfam" id="PF00753">
    <property type="entry name" value="Lactamase_B"/>
    <property type="match status" value="1"/>
</dbReference>
<dbReference type="SUPFAM" id="SSF56281">
    <property type="entry name" value="Metallo-hydrolase/oxidoreductase"/>
    <property type="match status" value="1"/>
</dbReference>
<accession>D5H4I1</accession>
<feature type="transmembrane region" description="Helical" evidence="6">
    <location>
        <begin position="69"/>
        <end position="89"/>
    </location>
</feature>
<dbReference type="SMART" id="SM00849">
    <property type="entry name" value="Lactamase_B"/>
    <property type="match status" value="1"/>
</dbReference>
<proteinExistence type="predicted"/>
<dbReference type="InterPro" id="IPR025405">
    <property type="entry name" value="DUF4131"/>
</dbReference>
<dbReference type="PANTHER" id="PTHR30619:SF1">
    <property type="entry name" value="RECOMBINATION PROTEIN 2"/>
    <property type="match status" value="1"/>
</dbReference>
<feature type="transmembrane region" description="Helical" evidence="6">
    <location>
        <begin position="12"/>
        <end position="32"/>
    </location>
</feature>
<dbReference type="GO" id="GO:0030420">
    <property type="term" value="P:establishment of competence for transformation"/>
    <property type="evidence" value="ECO:0007669"/>
    <property type="project" value="InterPro"/>
</dbReference>
<dbReference type="InterPro" id="IPR004797">
    <property type="entry name" value="Competence_ComEC/Rec2"/>
</dbReference>
<protein>
    <submittedName>
        <fullName evidence="8">DNA internalization-related competence protein ComEC/Rec2</fullName>
    </submittedName>
</protein>
<evidence type="ECO:0000256" key="3">
    <source>
        <dbReference type="ARBA" id="ARBA00022692"/>
    </source>
</evidence>
<dbReference type="Proteomes" id="UP000000933">
    <property type="component" value="Chromosome"/>
</dbReference>
<name>D5H4I1_SALRM</name>
<evidence type="ECO:0000313" key="9">
    <source>
        <dbReference type="Proteomes" id="UP000000933"/>
    </source>
</evidence>
<dbReference type="EMBL" id="FP565814">
    <property type="protein sequence ID" value="CBH22936.1"/>
    <property type="molecule type" value="Genomic_DNA"/>
</dbReference>
<keyword evidence="3 6" id="KW-0812">Transmembrane</keyword>
<dbReference type="NCBIfam" id="TIGR00361">
    <property type="entry name" value="ComEC_Rec2"/>
    <property type="match status" value="1"/>
</dbReference>
<dbReference type="InterPro" id="IPR004477">
    <property type="entry name" value="ComEC_N"/>
</dbReference>
<feature type="transmembrane region" description="Helical" evidence="6">
    <location>
        <begin position="280"/>
        <end position="302"/>
    </location>
</feature>
<reference evidence="8 9" key="1">
    <citation type="journal article" date="2010" name="ISME J.">
        <title>Fine-scale evolution: genomic, phenotypic and ecological differentiation in two coexisting Salinibacter ruber strains.</title>
        <authorList>
            <person name="Pena A."/>
            <person name="Teeling H."/>
            <person name="Huerta-Cepas J."/>
            <person name="Santos F."/>
            <person name="Yarza P."/>
            <person name="Brito-Echeverria J."/>
            <person name="Lucio M."/>
            <person name="Schmitt-Kopplin P."/>
            <person name="Meseguer I."/>
            <person name="Schenowitz C."/>
            <person name="Dossat C."/>
            <person name="Barbe V."/>
            <person name="Dopazo J."/>
            <person name="Rossello-Mora R."/>
            <person name="Schuler M."/>
            <person name="Glockner F.O."/>
            <person name="Amann R."/>
            <person name="Gabaldon T."/>
            <person name="Anton J."/>
        </authorList>
    </citation>
    <scope>NUCLEOTIDE SEQUENCE [LARGE SCALE GENOMIC DNA]</scope>
    <source>
        <strain evidence="8 9">M8</strain>
    </source>
</reference>
<sequence length="829" mass="89784">MEACRAMDPDSSVHWGAYPALYVAVAFALGVFGNSVFEGVPFSFWLGGAGAGLALFAGMQWWDRTRLVTLAPLGRVLAAIVVVGCAGGARHSIHQGPSPRGLAPAAEASDDAVAVQGIVGNAPERTDEATRFVLAVNTLFGARDTAAVEGRVRVTLKPSPWANTVPSFPRLRQGDVTRLRGSLRRPPGLRNPGGFDYAAYLSRRGICCTLYVDAPDRVAVLGDRRGRVQNALVFLRAHVRRQVDRYVPSTGGRAVLRALLLGDRSRITDAQRARFAKTGLMHLLAVSGLHVFLVGMVLYALLRPFLLRLRLRWRTAEVVRAALTITVLVFYMLLTGGRPSVVRAVIMATLFIGGIFFQRSAHSLNTLGVAALVLLAVRPPMLFDVGFQLSMAAVSGIVTLNPRFLEMVPDRYRTSEALDWVLSTGTTSAAAILGTAPVLLYHFGWVSVAGLLLNMVGIPCTGLALTSAIATVAVGGLWPMAAASFGSAADVFLQGLLATSRYGAAWFSWAGIRMATPDLWELTALGAGLIAVAQWPRPRLRWRWIVIGGLFMTASVWGPVVGGGTAPTLDIVFFDVGQGDAALLKTPSDHHVLIDAGPRSPSGATAEFAVLPFLRRWGIRRLDLVVVSHSDEDHLGGLPTLLQAVRVDRVVHNGRSVDTDLYSQTRRLLRRNGVSRQAAHRGDTLQTDSSIRAEVLSPSGRSTLATENNASVVLRVEYGDVNILLPGDIEKAIEQNLVRTYGEKLLGHVVKVPHHGSETSSRPSFVRSASDSTQTHAVVSVGHSSRYGMPDARVIRRWRREAWQVHSTADRGAVWMRTDGKEVWRLQWQ</sequence>
<evidence type="ECO:0000256" key="1">
    <source>
        <dbReference type="ARBA" id="ARBA00004651"/>
    </source>
</evidence>
<dbReference type="PANTHER" id="PTHR30619">
    <property type="entry name" value="DNA INTERNALIZATION/COMPETENCE PROTEIN COMEC/REC2"/>
    <property type="match status" value="1"/>
</dbReference>
<reference evidence="9" key="2">
    <citation type="submission" date="2010-04" db="EMBL/GenBank/DDBJ databases">
        <title>Genome sequence of Salinibacter ruber M8.</title>
        <authorList>
            <consortium name="Genoscope"/>
        </authorList>
    </citation>
    <scope>NUCLEOTIDE SEQUENCE [LARGE SCALE GENOMIC DNA]</scope>
    <source>
        <strain evidence="9">M8</strain>
    </source>
</reference>
<feature type="transmembrane region" description="Helical" evidence="6">
    <location>
        <begin position="387"/>
        <end position="405"/>
    </location>
</feature>
<dbReference type="Pfam" id="PF03772">
    <property type="entry name" value="Competence"/>
    <property type="match status" value="1"/>
</dbReference>
<dbReference type="NCBIfam" id="TIGR00360">
    <property type="entry name" value="ComEC_N-term"/>
    <property type="match status" value="1"/>
</dbReference>
<keyword evidence="2" id="KW-1003">Cell membrane</keyword>
<dbReference type="InterPro" id="IPR036866">
    <property type="entry name" value="RibonucZ/Hydroxyglut_hydro"/>
</dbReference>
<feature type="transmembrane region" description="Helical" evidence="6">
    <location>
        <begin position="340"/>
        <end position="357"/>
    </location>
</feature>
<dbReference type="KEGG" id="srm:SRM_00015"/>
<feature type="transmembrane region" description="Helical" evidence="6">
    <location>
        <begin position="44"/>
        <end position="62"/>
    </location>
</feature>
<organism evidence="8 9">
    <name type="scientific">Salinibacter ruber (strain M8)</name>
    <dbReference type="NCBI Taxonomy" id="761659"/>
    <lineage>
        <taxon>Bacteria</taxon>
        <taxon>Pseudomonadati</taxon>
        <taxon>Rhodothermota</taxon>
        <taxon>Rhodothermia</taxon>
        <taxon>Rhodothermales</taxon>
        <taxon>Salinibacteraceae</taxon>
        <taxon>Salinibacter</taxon>
    </lineage>
</organism>
<feature type="transmembrane region" description="Helical" evidence="6">
    <location>
        <begin position="542"/>
        <end position="560"/>
    </location>
</feature>
<dbReference type="InterPro" id="IPR052159">
    <property type="entry name" value="Competence_DNA_uptake"/>
</dbReference>
<feature type="transmembrane region" description="Helical" evidence="6">
    <location>
        <begin position="314"/>
        <end position="334"/>
    </location>
</feature>
<dbReference type="HOGENOM" id="CLU_010363_2_1_10"/>
<keyword evidence="4 6" id="KW-1133">Transmembrane helix</keyword>
<evidence type="ECO:0000256" key="2">
    <source>
        <dbReference type="ARBA" id="ARBA00022475"/>
    </source>
</evidence>
<keyword evidence="5 6" id="KW-0472">Membrane</keyword>